<dbReference type="Ensembl" id="ENSOKIT00005046310.1">
    <property type="protein sequence ID" value="ENSOKIP00005043962.1"/>
    <property type="gene ID" value="ENSOKIG00005018515.1"/>
</dbReference>
<dbReference type="GO" id="GO:0045892">
    <property type="term" value="P:negative regulation of DNA-templated transcription"/>
    <property type="evidence" value="ECO:0007669"/>
    <property type="project" value="TreeGrafter"/>
</dbReference>
<dbReference type="InterPro" id="IPR028938">
    <property type="entry name" value="Rsf1-like"/>
</dbReference>
<accession>A0A8C7GI27</accession>
<reference evidence="1" key="2">
    <citation type="submission" date="2025-09" db="UniProtKB">
        <authorList>
            <consortium name="Ensembl"/>
        </authorList>
    </citation>
    <scope>IDENTIFICATION</scope>
</reference>
<protein>
    <submittedName>
        <fullName evidence="1">Uncharacterized protein</fullName>
    </submittedName>
</protein>
<name>A0A8C7GI27_ONCKI</name>
<dbReference type="AlphaFoldDB" id="A0A8C7GI27"/>
<dbReference type="GO" id="GO:0042393">
    <property type="term" value="F:histone binding"/>
    <property type="evidence" value="ECO:0007669"/>
    <property type="project" value="TreeGrafter"/>
</dbReference>
<proteinExistence type="predicted"/>
<dbReference type="PANTHER" id="PTHR14296">
    <property type="entry name" value="REMODELING AND SPACING FACTOR 1"/>
    <property type="match status" value="1"/>
</dbReference>
<evidence type="ECO:0000313" key="2">
    <source>
        <dbReference type="Proteomes" id="UP000694557"/>
    </source>
</evidence>
<reference evidence="1" key="1">
    <citation type="submission" date="2025-08" db="UniProtKB">
        <authorList>
            <consortium name="Ensembl"/>
        </authorList>
    </citation>
    <scope>IDENTIFICATION</scope>
</reference>
<organism evidence="1 2">
    <name type="scientific">Oncorhynchus kisutch</name>
    <name type="common">Coho salmon</name>
    <name type="synonym">Salmo kisutch</name>
    <dbReference type="NCBI Taxonomy" id="8019"/>
    <lineage>
        <taxon>Eukaryota</taxon>
        <taxon>Metazoa</taxon>
        <taxon>Chordata</taxon>
        <taxon>Craniata</taxon>
        <taxon>Vertebrata</taxon>
        <taxon>Euteleostomi</taxon>
        <taxon>Actinopterygii</taxon>
        <taxon>Neopterygii</taxon>
        <taxon>Teleostei</taxon>
        <taxon>Protacanthopterygii</taxon>
        <taxon>Salmoniformes</taxon>
        <taxon>Salmonidae</taxon>
        <taxon>Salmoninae</taxon>
        <taxon>Oncorhynchus</taxon>
    </lineage>
</organism>
<evidence type="ECO:0000313" key="1">
    <source>
        <dbReference type="Ensembl" id="ENSOKIP00005043962.1"/>
    </source>
</evidence>
<dbReference type="GO" id="GO:0031213">
    <property type="term" value="C:RSF complex"/>
    <property type="evidence" value="ECO:0007669"/>
    <property type="project" value="InterPro"/>
</dbReference>
<dbReference type="GeneTree" id="ENSGT00940000175310"/>
<sequence length="109" mass="11668">KATARKAAANAYKVASAAQGSNPGLCPSFAVVCSFLERYGQALDLPELTFPQMERYLRDTSTGGKGEEEGLSILITDLLASWVVRREPVQLAGWGVPHTHCDMCLGITG</sequence>
<dbReference type="PANTHER" id="PTHR14296:SF16">
    <property type="entry name" value="REMODELING AND SPACING FACTOR 1"/>
    <property type="match status" value="1"/>
</dbReference>
<dbReference type="Proteomes" id="UP000694557">
    <property type="component" value="Unassembled WGS sequence"/>
</dbReference>
<keyword evidence="2" id="KW-1185">Reference proteome</keyword>